<evidence type="ECO:0000259" key="4">
    <source>
        <dbReference type="Pfam" id="PF04577"/>
    </source>
</evidence>
<dbReference type="InterPro" id="IPR049625">
    <property type="entry name" value="Glyco_transf_61_cat"/>
</dbReference>
<dbReference type="OMA" id="PIASMAQ"/>
<dbReference type="GeneID" id="36406991"/>
<dbReference type="RefSeq" id="XP_024577970.1">
    <property type="nucleotide sequence ID" value="XM_024727388.1"/>
</dbReference>
<keyword evidence="6" id="KW-1185">Reference proteome</keyword>
<keyword evidence="2" id="KW-0808">Transferase</keyword>
<reference evidence="6" key="1">
    <citation type="submission" date="2014-09" db="EMBL/GenBank/DDBJ databases">
        <authorList>
            <person name="Sharma Rahul"/>
            <person name="Thines Marco"/>
        </authorList>
    </citation>
    <scope>NUCLEOTIDE SEQUENCE [LARGE SCALE GENOMIC DNA]</scope>
</reference>
<dbReference type="PANTHER" id="PTHR20961:SF124">
    <property type="entry name" value="GLYCOSYLTRANSFERASE"/>
    <property type="match status" value="1"/>
</dbReference>
<protein>
    <recommendedName>
        <fullName evidence="4">Glycosyltransferase 61 catalytic domain-containing protein</fullName>
    </recommendedName>
</protein>
<evidence type="ECO:0000256" key="3">
    <source>
        <dbReference type="ARBA" id="ARBA00023180"/>
    </source>
</evidence>
<evidence type="ECO:0000313" key="6">
    <source>
        <dbReference type="Proteomes" id="UP000054928"/>
    </source>
</evidence>
<dbReference type="Proteomes" id="UP000054928">
    <property type="component" value="Unassembled WGS sequence"/>
</dbReference>
<sequence>MTKSKASDFMFLRRHTPEIIGLLLLLVTTFTMMGRVLDLLNASNRPQNHVAIRRTDNQQALHSQQQLLLRTEVPFPTRAPYVYKNETTKQKCYKERDLGIIPALRQASHTFCKSGGWDKDKQRPTSFMKATKISTFQVGGGIKSTVFNNLMLDFVDVKIHAPIASMAQDGGKHDPRFVFSPNLINCVCDEFANYITNISTNRDRQLQQVWQSALMRIPNNDSALSSICSPKRDLTANHSWDFMKNPLKSLDLNETLVFEDPVVLIARRDDHNPFFQISNALNSWIMLQVLNWDVTKTHVIHLDGGYPSPIDELHQKLLSPNQDLIAGTSLLNKRVHFRGEVMIAPFEVSGPMMQHLNNKEPCFDSELLKTFRSHSLKAMGITLEAERSIGMTSNRPMYVTTITRRPYSGRELQRVWLNEDEIMEKMRNKYSDVNVVFRSVDFVSLTLAEQMKTTIESDMIVSMHGAGLVNVLWSRPKTTIIEIFPIERFRWGYRNLCQFLGCDWHQFRGGEDVGEDPHPNSKNKRITYDEWMIMFEPHFNNTYRAYQEQQERELNYI</sequence>
<accession>A0A0P1AK34</accession>
<dbReference type="STRING" id="4781.A0A0P1AK34"/>
<dbReference type="EMBL" id="CCYD01000553">
    <property type="protein sequence ID" value="CEG41601.1"/>
    <property type="molecule type" value="Genomic_DNA"/>
</dbReference>
<dbReference type="OrthoDB" id="1892506at2759"/>
<evidence type="ECO:0000256" key="1">
    <source>
        <dbReference type="ARBA" id="ARBA00022676"/>
    </source>
</evidence>
<organism evidence="5 6">
    <name type="scientific">Plasmopara halstedii</name>
    <name type="common">Downy mildew of sunflower</name>
    <dbReference type="NCBI Taxonomy" id="4781"/>
    <lineage>
        <taxon>Eukaryota</taxon>
        <taxon>Sar</taxon>
        <taxon>Stramenopiles</taxon>
        <taxon>Oomycota</taxon>
        <taxon>Peronosporomycetes</taxon>
        <taxon>Peronosporales</taxon>
        <taxon>Peronosporaceae</taxon>
        <taxon>Plasmopara</taxon>
    </lineage>
</organism>
<proteinExistence type="predicted"/>
<feature type="domain" description="Glycosyltransferase 61 catalytic" evidence="4">
    <location>
        <begin position="386"/>
        <end position="481"/>
    </location>
</feature>
<evidence type="ECO:0000313" key="5">
    <source>
        <dbReference type="EMBL" id="CEG41601.1"/>
    </source>
</evidence>
<dbReference type="AlphaFoldDB" id="A0A0P1AK34"/>
<dbReference type="GO" id="GO:0016757">
    <property type="term" value="F:glycosyltransferase activity"/>
    <property type="evidence" value="ECO:0007669"/>
    <property type="project" value="UniProtKB-KW"/>
</dbReference>
<keyword evidence="3" id="KW-0325">Glycoprotein</keyword>
<dbReference type="Pfam" id="PF04577">
    <property type="entry name" value="Glyco_transf_61"/>
    <property type="match status" value="1"/>
</dbReference>
<dbReference type="InterPro" id="IPR007657">
    <property type="entry name" value="Glycosyltransferase_61"/>
</dbReference>
<evidence type="ECO:0000256" key="2">
    <source>
        <dbReference type="ARBA" id="ARBA00022679"/>
    </source>
</evidence>
<keyword evidence="1" id="KW-0328">Glycosyltransferase</keyword>
<name>A0A0P1AK34_PLAHL</name>
<dbReference type="PANTHER" id="PTHR20961">
    <property type="entry name" value="GLYCOSYLTRANSFERASE"/>
    <property type="match status" value="1"/>
</dbReference>